<feature type="non-terminal residue" evidence="3">
    <location>
        <position position="199"/>
    </location>
</feature>
<accession>A0AAD3DP09</accession>
<reference evidence="3 4" key="1">
    <citation type="journal article" date="2021" name="Sci. Rep.">
        <title>Genome sequencing of the multicellular alga Astrephomene provides insights into convergent evolution of germ-soma differentiation.</title>
        <authorList>
            <person name="Yamashita S."/>
            <person name="Yamamoto K."/>
            <person name="Matsuzaki R."/>
            <person name="Suzuki S."/>
            <person name="Yamaguchi H."/>
            <person name="Hirooka S."/>
            <person name="Minakuchi Y."/>
            <person name="Miyagishima S."/>
            <person name="Kawachi M."/>
            <person name="Toyoda A."/>
            <person name="Nozaki H."/>
        </authorList>
    </citation>
    <scope>NUCLEOTIDE SEQUENCE [LARGE SCALE GENOMIC DNA]</scope>
    <source>
        <strain evidence="3 4">NIES-4017</strain>
    </source>
</reference>
<feature type="compositionally biased region" description="Pro residues" evidence="1">
    <location>
        <begin position="30"/>
        <end position="44"/>
    </location>
</feature>
<dbReference type="EMBL" id="BMAR01000007">
    <property type="protein sequence ID" value="GFR44093.1"/>
    <property type="molecule type" value="Genomic_DNA"/>
</dbReference>
<feature type="region of interest" description="Disordered" evidence="1">
    <location>
        <begin position="1"/>
        <end position="48"/>
    </location>
</feature>
<dbReference type="AlphaFoldDB" id="A0AAD3DP09"/>
<dbReference type="InterPro" id="IPR055065">
    <property type="entry name" value="OB_MCM10"/>
</dbReference>
<evidence type="ECO:0000313" key="3">
    <source>
        <dbReference type="EMBL" id="GFR44093.1"/>
    </source>
</evidence>
<name>A0AAD3DP09_9CHLO</name>
<dbReference type="InterPro" id="IPR040184">
    <property type="entry name" value="Mcm10"/>
</dbReference>
<feature type="domain" description="MCM10 OB-fold" evidence="2">
    <location>
        <begin position="94"/>
        <end position="198"/>
    </location>
</feature>
<feature type="region of interest" description="Disordered" evidence="1">
    <location>
        <begin position="67"/>
        <end position="86"/>
    </location>
</feature>
<dbReference type="GO" id="GO:0006270">
    <property type="term" value="P:DNA replication initiation"/>
    <property type="evidence" value="ECO:0007669"/>
    <property type="project" value="InterPro"/>
</dbReference>
<dbReference type="GO" id="GO:0043596">
    <property type="term" value="C:nuclear replication fork"/>
    <property type="evidence" value="ECO:0007669"/>
    <property type="project" value="TreeGrafter"/>
</dbReference>
<organism evidence="3 4">
    <name type="scientific">Astrephomene gubernaculifera</name>
    <dbReference type="NCBI Taxonomy" id="47775"/>
    <lineage>
        <taxon>Eukaryota</taxon>
        <taxon>Viridiplantae</taxon>
        <taxon>Chlorophyta</taxon>
        <taxon>core chlorophytes</taxon>
        <taxon>Chlorophyceae</taxon>
        <taxon>CS clade</taxon>
        <taxon>Chlamydomonadales</taxon>
        <taxon>Astrephomenaceae</taxon>
        <taxon>Astrephomene</taxon>
    </lineage>
</organism>
<evidence type="ECO:0000259" key="2">
    <source>
        <dbReference type="Pfam" id="PF22379"/>
    </source>
</evidence>
<sequence length="199" mass="21421">MDDADMDLLLALADEAEEEPAVGKQQPTVPAVPQPAQRAPPPAPNAANTSGLLEQAVLRAAAASGPPPITSILPAPKPQPAGRQVTDGYMCSISGFRVSKPVMGSLVLRERLTDDCVYLGLKDISPSREMSGRWATMGALVSKVQATGRDGNSYSRWTLTDLAGKQVTLFLWRKAAAEHYKEMEGSLLLIWSPQVRRDE</sequence>
<gene>
    <name evidence="3" type="ORF">Agub_g5228</name>
</gene>
<keyword evidence="4" id="KW-1185">Reference proteome</keyword>
<dbReference type="Pfam" id="PF22379">
    <property type="entry name" value="OB_MCM10"/>
    <property type="match status" value="1"/>
</dbReference>
<dbReference type="Proteomes" id="UP001054857">
    <property type="component" value="Unassembled WGS sequence"/>
</dbReference>
<evidence type="ECO:0000256" key="1">
    <source>
        <dbReference type="SAM" id="MobiDB-lite"/>
    </source>
</evidence>
<feature type="compositionally biased region" description="Pro residues" evidence="1">
    <location>
        <begin position="67"/>
        <end position="79"/>
    </location>
</feature>
<proteinExistence type="predicted"/>
<dbReference type="PANTHER" id="PTHR13454">
    <property type="entry name" value="PROTEIN MCM10 HOMOLOG"/>
    <property type="match status" value="1"/>
</dbReference>
<comment type="caution">
    <text evidence="3">The sequence shown here is derived from an EMBL/GenBank/DDBJ whole genome shotgun (WGS) entry which is preliminary data.</text>
</comment>
<dbReference type="Gene3D" id="2.40.50.140">
    <property type="entry name" value="Nucleic acid-binding proteins"/>
    <property type="match status" value="1"/>
</dbReference>
<dbReference type="PANTHER" id="PTHR13454:SF11">
    <property type="entry name" value="PROTEIN MCM10 HOMOLOG"/>
    <property type="match status" value="1"/>
</dbReference>
<dbReference type="GO" id="GO:0003688">
    <property type="term" value="F:DNA replication origin binding"/>
    <property type="evidence" value="ECO:0007669"/>
    <property type="project" value="TreeGrafter"/>
</dbReference>
<dbReference type="InterPro" id="IPR012340">
    <property type="entry name" value="NA-bd_OB-fold"/>
</dbReference>
<protein>
    <recommendedName>
        <fullName evidence="2">MCM10 OB-fold domain-containing protein</fullName>
    </recommendedName>
</protein>
<evidence type="ECO:0000313" key="4">
    <source>
        <dbReference type="Proteomes" id="UP001054857"/>
    </source>
</evidence>
<dbReference type="GO" id="GO:0003697">
    <property type="term" value="F:single-stranded DNA binding"/>
    <property type="evidence" value="ECO:0007669"/>
    <property type="project" value="InterPro"/>
</dbReference>